<evidence type="ECO:0000313" key="7">
    <source>
        <dbReference type="EMBL" id="GGN81542.1"/>
    </source>
</evidence>
<dbReference type="Proteomes" id="UP000626982">
    <property type="component" value="Unassembled WGS sequence"/>
</dbReference>
<comment type="caution">
    <text evidence="7">The sequence shown here is derived from an EMBL/GenBank/DDBJ whole genome shotgun (WGS) entry which is preliminary data.</text>
</comment>
<dbReference type="Gene3D" id="3.40.190.290">
    <property type="match status" value="1"/>
</dbReference>
<dbReference type="Pfam" id="PF00126">
    <property type="entry name" value="HTH_1"/>
    <property type="match status" value="1"/>
</dbReference>
<dbReference type="PANTHER" id="PTHR30579:SF2">
    <property type="entry name" value="HTH-TYPE TRANSCRIPTIONAL REGULATOR ARGP"/>
    <property type="match status" value="1"/>
</dbReference>
<comment type="similarity">
    <text evidence="1">Belongs to the LysR transcriptional regulatory family.</text>
</comment>
<dbReference type="SUPFAM" id="SSF53850">
    <property type="entry name" value="Periplasmic binding protein-like II"/>
    <property type="match status" value="1"/>
</dbReference>
<dbReference type="NCBIfam" id="NF002964">
    <property type="entry name" value="PRK03635.1"/>
    <property type="match status" value="1"/>
</dbReference>
<dbReference type="SUPFAM" id="SSF46785">
    <property type="entry name" value="Winged helix' DNA-binding domain"/>
    <property type="match status" value="1"/>
</dbReference>
<evidence type="ECO:0000256" key="4">
    <source>
        <dbReference type="ARBA" id="ARBA00023159"/>
    </source>
</evidence>
<evidence type="ECO:0000256" key="5">
    <source>
        <dbReference type="ARBA" id="ARBA00023163"/>
    </source>
</evidence>
<feature type="domain" description="HTH lysR-type" evidence="6">
    <location>
        <begin position="1"/>
        <end position="59"/>
    </location>
</feature>
<keyword evidence="4" id="KW-0010">Activator</keyword>
<keyword evidence="5" id="KW-0804">Transcription</keyword>
<name>A0ABQ2KG34_9MICO</name>
<protein>
    <submittedName>
        <fullName evidence="7">Transcriptional regulator ArgP</fullName>
    </submittedName>
</protein>
<dbReference type="InterPro" id="IPR036388">
    <property type="entry name" value="WH-like_DNA-bd_sf"/>
</dbReference>
<organism evidence="7 8">
    <name type="scientific">Agrococcus terreus</name>
    <dbReference type="NCBI Taxonomy" id="574649"/>
    <lineage>
        <taxon>Bacteria</taxon>
        <taxon>Bacillati</taxon>
        <taxon>Actinomycetota</taxon>
        <taxon>Actinomycetes</taxon>
        <taxon>Micrococcales</taxon>
        <taxon>Microbacteriaceae</taxon>
        <taxon>Agrococcus</taxon>
    </lineage>
</organism>
<dbReference type="NCBIfam" id="NF009888">
    <property type="entry name" value="PRK13348.1"/>
    <property type="match status" value="1"/>
</dbReference>
<keyword evidence="2" id="KW-0805">Transcription regulation</keyword>
<dbReference type="PROSITE" id="PS50931">
    <property type="entry name" value="HTH_LYSR"/>
    <property type="match status" value="1"/>
</dbReference>
<dbReference type="EMBL" id="BMLM01000001">
    <property type="protein sequence ID" value="GGN81542.1"/>
    <property type="molecule type" value="Genomic_DNA"/>
</dbReference>
<dbReference type="InterPro" id="IPR050176">
    <property type="entry name" value="LTTR"/>
</dbReference>
<gene>
    <name evidence="7" type="primary">iciA</name>
    <name evidence="7" type="ORF">GCM10010968_10430</name>
</gene>
<dbReference type="InterPro" id="IPR017685">
    <property type="entry name" value="ArgP"/>
</dbReference>
<accession>A0ABQ2KG34</accession>
<dbReference type="Gene3D" id="1.10.10.10">
    <property type="entry name" value="Winged helix-like DNA-binding domain superfamily/Winged helix DNA-binding domain"/>
    <property type="match status" value="1"/>
</dbReference>
<evidence type="ECO:0000313" key="8">
    <source>
        <dbReference type="Proteomes" id="UP000626982"/>
    </source>
</evidence>
<dbReference type="Pfam" id="PF03466">
    <property type="entry name" value="LysR_substrate"/>
    <property type="match status" value="1"/>
</dbReference>
<keyword evidence="3" id="KW-0238">DNA-binding</keyword>
<dbReference type="RefSeq" id="WP_188716768.1">
    <property type="nucleotide sequence ID" value="NZ_BAABBD010000002.1"/>
</dbReference>
<keyword evidence="8" id="KW-1185">Reference proteome</keyword>
<evidence type="ECO:0000259" key="6">
    <source>
        <dbReference type="PROSITE" id="PS50931"/>
    </source>
</evidence>
<sequence length="293" mass="31843">MDLPLDHLRTLAAIVDAGTLDRAAARLGVTPSAVSQRLRAIEQRVGRVVLQRTKPVRPTEAGEALVRLARQLALLEHDARTALGDDAAVPRIPLAVNADSLITWFLPALADVAAQRDVVFDVHREDQERTAQLLEAGTVMGAVTAQREPVSGCVASPLGRMRYVPIASRAFADRWFADGLGRAALERAPIVDFDAHDTLQTQFARRHGAREEAPRHIISASAEFADAIRIGLGWGMLLPGQYEEGLAHGSLVLLSDEHVEVPLWWQRWNLASPLLDLVTGAVERAARESAAVV</sequence>
<dbReference type="InterPro" id="IPR005119">
    <property type="entry name" value="LysR_subst-bd"/>
</dbReference>
<dbReference type="NCBIfam" id="TIGR03298">
    <property type="entry name" value="argP"/>
    <property type="match status" value="1"/>
</dbReference>
<evidence type="ECO:0000256" key="3">
    <source>
        <dbReference type="ARBA" id="ARBA00023125"/>
    </source>
</evidence>
<dbReference type="InterPro" id="IPR036390">
    <property type="entry name" value="WH_DNA-bd_sf"/>
</dbReference>
<dbReference type="InterPro" id="IPR000847">
    <property type="entry name" value="LysR_HTH_N"/>
</dbReference>
<proteinExistence type="inferred from homology"/>
<reference evidence="8" key="1">
    <citation type="journal article" date="2019" name="Int. J. Syst. Evol. Microbiol.">
        <title>The Global Catalogue of Microorganisms (GCM) 10K type strain sequencing project: providing services to taxonomists for standard genome sequencing and annotation.</title>
        <authorList>
            <consortium name="The Broad Institute Genomics Platform"/>
            <consortium name="The Broad Institute Genome Sequencing Center for Infectious Disease"/>
            <person name="Wu L."/>
            <person name="Ma J."/>
        </authorList>
    </citation>
    <scope>NUCLEOTIDE SEQUENCE [LARGE SCALE GENOMIC DNA]</scope>
    <source>
        <strain evidence="8">CGMCC 1.6960</strain>
    </source>
</reference>
<evidence type="ECO:0000256" key="1">
    <source>
        <dbReference type="ARBA" id="ARBA00009437"/>
    </source>
</evidence>
<evidence type="ECO:0000256" key="2">
    <source>
        <dbReference type="ARBA" id="ARBA00023015"/>
    </source>
</evidence>
<dbReference type="PANTHER" id="PTHR30579">
    <property type="entry name" value="TRANSCRIPTIONAL REGULATOR"/>
    <property type="match status" value="1"/>
</dbReference>